<name>A0A1I1TCK0_9FLAO</name>
<dbReference type="OrthoDB" id="956078at2"/>
<dbReference type="AlphaFoldDB" id="A0A1I1TCK0"/>
<dbReference type="RefSeq" id="WP_091495622.1">
    <property type="nucleotide sequence ID" value="NZ_FOMH01000009.1"/>
</dbReference>
<dbReference type="Proteomes" id="UP000199672">
    <property type="component" value="Unassembled WGS sequence"/>
</dbReference>
<evidence type="ECO:0000313" key="2">
    <source>
        <dbReference type="Proteomes" id="UP000199672"/>
    </source>
</evidence>
<protein>
    <submittedName>
        <fullName evidence="1">Uncharacterized protein</fullName>
    </submittedName>
</protein>
<accession>A0A1I1TCK0</accession>
<gene>
    <name evidence="1" type="ORF">SAMN05216297_109107</name>
</gene>
<proteinExistence type="predicted"/>
<dbReference type="STRING" id="739143.SAMN05216297_109107"/>
<dbReference type="EMBL" id="FOMH01000009">
    <property type="protein sequence ID" value="SFD56351.1"/>
    <property type="molecule type" value="Genomic_DNA"/>
</dbReference>
<keyword evidence="2" id="KW-1185">Reference proteome</keyword>
<reference evidence="2" key="1">
    <citation type="submission" date="2016-10" db="EMBL/GenBank/DDBJ databases">
        <authorList>
            <person name="Varghese N."/>
            <person name="Submissions S."/>
        </authorList>
    </citation>
    <scope>NUCLEOTIDE SEQUENCE [LARGE SCALE GENOMIC DNA]</scope>
    <source>
        <strain evidence="2">CGMCC 1.10370</strain>
    </source>
</reference>
<sequence length="176" mass="19875">MNREVGFGLDFIIDKLTNSIENVITGDSFQTEISILQNSDLKSIAKKNGWVFNWVEEFKNPVRDVYKLTILGNSQIIQGLVSLEVKADHVYMHLLENAPFNKGQTKVYVGVAGNLVAYACKLSFQRGHDGNVSFLSKSQLVEHYEKTLGAFHFGGRIMIIETKSALKLINKYFQNK</sequence>
<organism evidence="1 2">
    <name type="scientific">Flavobacterium phragmitis</name>
    <dbReference type="NCBI Taxonomy" id="739143"/>
    <lineage>
        <taxon>Bacteria</taxon>
        <taxon>Pseudomonadati</taxon>
        <taxon>Bacteroidota</taxon>
        <taxon>Flavobacteriia</taxon>
        <taxon>Flavobacteriales</taxon>
        <taxon>Flavobacteriaceae</taxon>
        <taxon>Flavobacterium</taxon>
    </lineage>
</organism>
<evidence type="ECO:0000313" key="1">
    <source>
        <dbReference type="EMBL" id="SFD56351.1"/>
    </source>
</evidence>